<evidence type="ECO:0000313" key="1">
    <source>
        <dbReference type="EMBL" id="CBX98896.1"/>
    </source>
</evidence>
<dbReference type="EMBL" id="FP929134">
    <property type="protein sequence ID" value="CBX98896.1"/>
    <property type="molecule type" value="Genomic_DNA"/>
</dbReference>
<dbReference type="HOGENOM" id="CLU_2427424_0_0_1"/>
<dbReference type="AlphaFoldDB" id="E5A5J8"/>
<dbReference type="Proteomes" id="UP000002668">
    <property type="component" value="Genome"/>
</dbReference>
<keyword evidence="2" id="KW-1185">Reference proteome</keyword>
<sequence length="91" mass="9558">MCPTSLGSARLDPGFGRSTMPALRARGLGIICGIVIMDPVGVTRIRSFVRGGSGRLDRCGVMRRGVWGGGRMIRIVCSSVSGRGGGMERCC</sequence>
<dbReference type="VEuPathDB" id="FungiDB:LEMA_P081350.1"/>
<dbReference type="GeneID" id="13282372"/>
<evidence type="ECO:0000313" key="2">
    <source>
        <dbReference type="Proteomes" id="UP000002668"/>
    </source>
</evidence>
<gene>
    <name evidence="1" type="ORF">LEMA_P081350.1</name>
</gene>
<reference evidence="2" key="1">
    <citation type="journal article" date="2011" name="Nat. Commun.">
        <title>Effector diversification within compartments of the Leptosphaeria maculans genome affected by Repeat-Induced Point mutations.</title>
        <authorList>
            <person name="Rouxel T."/>
            <person name="Grandaubert J."/>
            <person name="Hane J.K."/>
            <person name="Hoede C."/>
            <person name="van de Wouw A.P."/>
            <person name="Couloux A."/>
            <person name="Dominguez V."/>
            <person name="Anthouard V."/>
            <person name="Bally P."/>
            <person name="Bourras S."/>
            <person name="Cozijnsen A.J."/>
            <person name="Ciuffetti L.M."/>
            <person name="Degrave A."/>
            <person name="Dilmaghani A."/>
            <person name="Duret L."/>
            <person name="Fudal I."/>
            <person name="Goodwin S.B."/>
            <person name="Gout L."/>
            <person name="Glaser N."/>
            <person name="Linglin J."/>
            <person name="Kema G.H.J."/>
            <person name="Lapalu N."/>
            <person name="Lawrence C.B."/>
            <person name="May K."/>
            <person name="Meyer M."/>
            <person name="Ollivier B."/>
            <person name="Poulain J."/>
            <person name="Schoch C.L."/>
            <person name="Simon A."/>
            <person name="Spatafora J.W."/>
            <person name="Stachowiak A."/>
            <person name="Turgeon B.G."/>
            <person name="Tyler B.M."/>
            <person name="Vincent D."/>
            <person name="Weissenbach J."/>
            <person name="Amselem J."/>
            <person name="Quesneville H."/>
            <person name="Oliver R.P."/>
            <person name="Wincker P."/>
            <person name="Balesdent M.-H."/>
            <person name="Howlett B.J."/>
        </authorList>
    </citation>
    <scope>NUCLEOTIDE SEQUENCE [LARGE SCALE GENOMIC DNA]</scope>
    <source>
        <strain evidence="2">JN3 / isolate v23.1.3 / race Av1-4-5-6-7-8</strain>
    </source>
</reference>
<name>E5A5J8_LEPMJ</name>
<proteinExistence type="predicted"/>
<organism evidence="2">
    <name type="scientific">Leptosphaeria maculans (strain JN3 / isolate v23.1.3 / race Av1-4-5-6-7-8)</name>
    <name type="common">Blackleg fungus</name>
    <name type="synonym">Phoma lingam</name>
    <dbReference type="NCBI Taxonomy" id="985895"/>
    <lineage>
        <taxon>Eukaryota</taxon>
        <taxon>Fungi</taxon>
        <taxon>Dikarya</taxon>
        <taxon>Ascomycota</taxon>
        <taxon>Pezizomycotina</taxon>
        <taxon>Dothideomycetes</taxon>
        <taxon>Pleosporomycetidae</taxon>
        <taxon>Pleosporales</taxon>
        <taxon>Pleosporineae</taxon>
        <taxon>Leptosphaeriaceae</taxon>
        <taxon>Plenodomus</taxon>
        <taxon>Plenodomus lingam/Leptosphaeria maculans species complex</taxon>
    </lineage>
</organism>
<dbReference type="InParanoid" id="E5A5J8"/>
<protein>
    <submittedName>
        <fullName evidence="1">Predicted protein</fullName>
    </submittedName>
</protein>
<accession>E5A5J8</accession>